<evidence type="ECO:0000256" key="4">
    <source>
        <dbReference type="ARBA" id="ARBA00022777"/>
    </source>
</evidence>
<dbReference type="GO" id="GO:0005524">
    <property type="term" value="F:ATP binding"/>
    <property type="evidence" value="ECO:0007669"/>
    <property type="project" value="UniProtKB-KW"/>
</dbReference>
<gene>
    <name evidence="8" type="ORF">Bca52824_045991</name>
</gene>
<sequence>MASPFCVDDHGLSFQARTRSLLMPFRYRCLCRYQTEIRGIGMRRTVKDRRRLIEIPIGLFLIAPPLVLLSPASMALHVTRGMERWLSFFPKSENGALCAMKEVELFPDDPKSAECIKQLNQVSSIRDYALNHCGGTMTESVVRNFTRHILSGLAYLHSKKTVHRDIKGANLLVDTSGVVKLADFGMAKHLTRQRADLSLKGSPYWMAPELMQAVMQRDSNPYLAFVVDT</sequence>
<evidence type="ECO:0000256" key="6">
    <source>
        <dbReference type="SAM" id="Phobius"/>
    </source>
</evidence>
<evidence type="ECO:0000256" key="3">
    <source>
        <dbReference type="ARBA" id="ARBA00022741"/>
    </source>
</evidence>
<dbReference type="GO" id="GO:0005737">
    <property type="term" value="C:cytoplasm"/>
    <property type="evidence" value="ECO:0007669"/>
    <property type="project" value="TreeGrafter"/>
</dbReference>
<comment type="similarity">
    <text evidence="1">Belongs to the protein kinase superfamily. STE Ser/Thr protein kinase family. MAP kinase kinase kinase subfamily.</text>
</comment>
<feature type="domain" description="Protein kinase" evidence="7">
    <location>
        <begin position="1"/>
        <end position="229"/>
    </location>
</feature>
<keyword evidence="5" id="KW-0067">ATP-binding</keyword>
<dbReference type="EMBL" id="JAAMPC010000010">
    <property type="protein sequence ID" value="KAG2286387.1"/>
    <property type="molecule type" value="Genomic_DNA"/>
</dbReference>
<keyword evidence="6" id="KW-0472">Membrane</keyword>
<dbReference type="SMART" id="SM00220">
    <property type="entry name" value="S_TKc"/>
    <property type="match status" value="1"/>
</dbReference>
<evidence type="ECO:0000256" key="5">
    <source>
        <dbReference type="ARBA" id="ARBA00022840"/>
    </source>
</evidence>
<accession>A0A8X7RE86</accession>
<evidence type="ECO:0000256" key="2">
    <source>
        <dbReference type="ARBA" id="ARBA00022679"/>
    </source>
</evidence>
<keyword evidence="3" id="KW-0547">Nucleotide-binding</keyword>
<dbReference type="PROSITE" id="PS50011">
    <property type="entry name" value="PROTEIN_KINASE_DOM"/>
    <property type="match status" value="1"/>
</dbReference>
<evidence type="ECO:0000313" key="9">
    <source>
        <dbReference type="Proteomes" id="UP000886595"/>
    </source>
</evidence>
<dbReference type="AlphaFoldDB" id="A0A8X7RE86"/>
<feature type="transmembrane region" description="Helical" evidence="6">
    <location>
        <begin position="52"/>
        <end position="74"/>
    </location>
</feature>
<organism evidence="8 9">
    <name type="scientific">Brassica carinata</name>
    <name type="common">Ethiopian mustard</name>
    <name type="synonym">Abyssinian cabbage</name>
    <dbReference type="NCBI Taxonomy" id="52824"/>
    <lineage>
        <taxon>Eukaryota</taxon>
        <taxon>Viridiplantae</taxon>
        <taxon>Streptophyta</taxon>
        <taxon>Embryophyta</taxon>
        <taxon>Tracheophyta</taxon>
        <taxon>Spermatophyta</taxon>
        <taxon>Magnoliopsida</taxon>
        <taxon>eudicotyledons</taxon>
        <taxon>Gunneridae</taxon>
        <taxon>Pentapetalae</taxon>
        <taxon>rosids</taxon>
        <taxon>malvids</taxon>
        <taxon>Brassicales</taxon>
        <taxon>Brassicaceae</taxon>
        <taxon>Brassiceae</taxon>
        <taxon>Brassica</taxon>
    </lineage>
</organism>
<keyword evidence="9" id="KW-1185">Reference proteome</keyword>
<dbReference type="Pfam" id="PF00069">
    <property type="entry name" value="Pkinase"/>
    <property type="match status" value="1"/>
</dbReference>
<dbReference type="InterPro" id="IPR050538">
    <property type="entry name" value="MAP_kinase_kinase_kinase"/>
</dbReference>
<keyword evidence="6" id="KW-0812">Transmembrane</keyword>
<dbReference type="GO" id="GO:0004709">
    <property type="term" value="F:MAP kinase kinase kinase activity"/>
    <property type="evidence" value="ECO:0007669"/>
    <property type="project" value="TreeGrafter"/>
</dbReference>
<dbReference type="InterPro" id="IPR011009">
    <property type="entry name" value="Kinase-like_dom_sf"/>
</dbReference>
<dbReference type="PANTHER" id="PTHR48016:SF5">
    <property type="entry name" value="MITOGEN-ACTIVATED PROTEIN KINASE KINASE KINASE 5"/>
    <property type="match status" value="1"/>
</dbReference>
<proteinExistence type="inferred from homology"/>
<keyword evidence="6" id="KW-1133">Transmembrane helix</keyword>
<evidence type="ECO:0000256" key="1">
    <source>
        <dbReference type="ARBA" id="ARBA00006529"/>
    </source>
</evidence>
<dbReference type="PANTHER" id="PTHR48016">
    <property type="entry name" value="MAP KINASE KINASE KINASE SSK2-RELATED-RELATED"/>
    <property type="match status" value="1"/>
</dbReference>
<evidence type="ECO:0000259" key="7">
    <source>
        <dbReference type="PROSITE" id="PS50011"/>
    </source>
</evidence>
<reference evidence="8 9" key="1">
    <citation type="submission" date="2020-02" db="EMBL/GenBank/DDBJ databases">
        <authorList>
            <person name="Ma Q."/>
            <person name="Huang Y."/>
            <person name="Song X."/>
            <person name="Pei D."/>
        </authorList>
    </citation>
    <scope>NUCLEOTIDE SEQUENCE [LARGE SCALE GENOMIC DNA]</scope>
    <source>
        <strain evidence="8">Sxm20200214</strain>
        <tissue evidence="8">Leaf</tissue>
    </source>
</reference>
<name>A0A8X7RE86_BRACI</name>
<dbReference type="OrthoDB" id="1107009at2759"/>
<keyword evidence="2" id="KW-0808">Transferase</keyword>
<evidence type="ECO:0000313" key="8">
    <source>
        <dbReference type="EMBL" id="KAG2286387.1"/>
    </source>
</evidence>
<dbReference type="SUPFAM" id="SSF56112">
    <property type="entry name" value="Protein kinase-like (PK-like)"/>
    <property type="match status" value="1"/>
</dbReference>
<keyword evidence="4" id="KW-0418">Kinase</keyword>
<dbReference type="Gene3D" id="1.10.510.10">
    <property type="entry name" value="Transferase(Phosphotransferase) domain 1"/>
    <property type="match status" value="1"/>
</dbReference>
<comment type="caution">
    <text evidence="8">The sequence shown here is derived from an EMBL/GenBank/DDBJ whole genome shotgun (WGS) entry which is preliminary data.</text>
</comment>
<dbReference type="Proteomes" id="UP000886595">
    <property type="component" value="Unassembled WGS sequence"/>
</dbReference>
<protein>
    <recommendedName>
        <fullName evidence="7">Protein kinase domain-containing protein</fullName>
    </recommendedName>
</protein>
<dbReference type="InterPro" id="IPR000719">
    <property type="entry name" value="Prot_kinase_dom"/>
</dbReference>